<dbReference type="Proteomes" id="UP000314294">
    <property type="component" value="Unassembled WGS sequence"/>
</dbReference>
<evidence type="ECO:0000313" key="2">
    <source>
        <dbReference type="Proteomes" id="UP000314294"/>
    </source>
</evidence>
<reference evidence="1 2" key="1">
    <citation type="submission" date="2019-03" db="EMBL/GenBank/DDBJ databases">
        <title>First draft genome of Liparis tanakae, snailfish: a comprehensive survey of snailfish specific genes.</title>
        <authorList>
            <person name="Kim W."/>
            <person name="Song I."/>
            <person name="Jeong J.-H."/>
            <person name="Kim D."/>
            <person name="Kim S."/>
            <person name="Ryu S."/>
            <person name="Song J.Y."/>
            <person name="Lee S.K."/>
        </authorList>
    </citation>
    <scope>NUCLEOTIDE SEQUENCE [LARGE SCALE GENOMIC DNA]</scope>
    <source>
        <tissue evidence="1">Muscle</tissue>
    </source>
</reference>
<evidence type="ECO:0000313" key="1">
    <source>
        <dbReference type="EMBL" id="TNN23743.1"/>
    </source>
</evidence>
<name>A0A4Z2E520_9TELE</name>
<accession>A0A4Z2E520</accession>
<dbReference type="AlphaFoldDB" id="A0A4Z2E520"/>
<comment type="caution">
    <text evidence="1">The sequence shown here is derived from an EMBL/GenBank/DDBJ whole genome shotgun (WGS) entry which is preliminary data.</text>
</comment>
<sequence>MAGSHSPPTPEATKPDR</sequence>
<proteinExistence type="predicted"/>
<dbReference type="EMBL" id="SRLO01017501">
    <property type="protein sequence ID" value="TNN23743.1"/>
    <property type="molecule type" value="Genomic_DNA"/>
</dbReference>
<keyword evidence="2" id="KW-1185">Reference proteome</keyword>
<organism evidence="1 2">
    <name type="scientific">Liparis tanakae</name>
    <name type="common">Tanaka's snailfish</name>
    <dbReference type="NCBI Taxonomy" id="230148"/>
    <lineage>
        <taxon>Eukaryota</taxon>
        <taxon>Metazoa</taxon>
        <taxon>Chordata</taxon>
        <taxon>Craniata</taxon>
        <taxon>Vertebrata</taxon>
        <taxon>Euteleostomi</taxon>
        <taxon>Actinopterygii</taxon>
        <taxon>Neopterygii</taxon>
        <taxon>Teleostei</taxon>
        <taxon>Neoteleostei</taxon>
        <taxon>Acanthomorphata</taxon>
        <taxon>Eupercaria</taxon>
        <taxon>Perciformes</taxon>
        <taxon>Cottioidei</taxon>
        <taxon>Cottales</taxon>
        <taxon>Liparidae</taxon>
        <taxon>Liparis</taxon>
    </lineage>
</organism>
<gene>
    <name evidence="1" type="ORF">EYF80_066135</name>
</gene>
<protein>
    <submittedName>
        <fullName evidence="1">Uncharacterized protein</fullName>
    </submittedName>
</protein>